<organism evidence="1 2">
    <name type="scientific">Sphagnum jensenii</name>
    <dbReference type="NCBI Taxonomy" id="128206"/>
    <lineage>
        <taxon>Eukaryota</taxon>
        <taxon>Viridiplantae</taxon>
        <taxon>Streptophyta</taxon>
        <taxon>Embryophyta</taxon>
        <taxon>Bryophyta</taxon>
        <taxon>Sphagnophytina</taxon>
        <taxon>Sphagnopsida</taxon>
        <taxon>Sphagnales</taxon>
        <taxon>Sphagnaceae</taxon>
        <taxon>Sphagnum</taxon>
    </lineage>
</organism>
<accession>A0ABP1C1A7</accession>
<proteinExistence type="predicted"/>
<name>A0ABP1C1A7_9BRYO</name>
<dbReference type="EMBL" id="OZ023709">
    <property type="protein sequence ID" value="CAK9882168.1"/>
    <property type="molecule type" value="Genomic_DNA"/>
</dbReference>
<sequence>MVKILVPSYAHLSLNSLVDLMVRPGLREQVPAIHKRPQVLVVQIAMKSLKAPSHKKCVFFGELIPNTLARKGISNVAPSRLAVAVADGQQLAVEIRSLERDKHTQVVEWAGKQVIIQMLPKYDTQILTQIN</sequence>
<gene>
    <name evidence="1" type="ORF">CSSPJE1EN2_LOCUS23524</name>
</gene>
<evidence type="ECO:0000313" key="1">
    <source>
        <dbReference type="EMBL" id="CAK9882168.1"/>
    </source>
</evidence>
<protein>
    <submittedName>
        <fullName evidence="1">Uncharacterized protein</fullName>
    </submittedName>
</protein>
<reference evidence="1" key="1">
    <citation type="submission" date="2024-03" db="EMBL/GenBank/DDBJ databases">
        <authorList>
            <consortium name="ELIXIR-Norway"/>
            <consortium name="Elixir Norway"/>
        </authorList>
    </citation>
    <scope>NUCLEOTIDE SEQUENCE</scope>
</reference>
<keyword evidence="2" id="KW-1185">Reference proteome</keyword>
<evidence type="ECO:0000313" key="2">
    <source>
        <dbReference type="Proteomes" id="UP001497522"/>
    </source>
</evidence>
<dbReference type="Proteomes" id="UP001497522">
    <property type="component" value="Chromosome 8"/>
</dbReference>